<evidence type="ECO:0000259" key="1">
    <source>
        <dbReference type="Pfam" id="PF05649"/>
    </source>
</evidence>
<gene>
    <name evidence="2" type="ORF">TCLT_LOCUS3078</name>
</gene>
<dbReference type="InterPro" id="IPR008753">
    <property type="entry name" value="Peptidase_M13_N"/>
</dbReference>
<dbReference type="Proteomes" id="UP000276776">
    <property type="component" value="Unassembled WGS sequence"/>
</dbReference>
<organism evidence="4">
    <name type="scientific">Thelazia callipaeda</name>
    <name type="common">Oriental eyeworm</name>
    <name type="synonym">Parasitic nematode</name>
    <dbReference type="NCBI Taxonomy" id="103827"/>
    <lineage>
        <taxon>Eukaryota</taxon>
        <taxon>Metazoa</taxon>
        <taxon>Ecdysozoa</taxon>
        <taxon>Nematoda</taxon>
        <taxon>Chromadorea</taxon>
        <taxon>Rhabditida</taxon>
        <taxon>Spirurina</taxon>
        <taxon>Spiruromorpha</taxon>
        <taxon>Thelazioidea</taxon>
        <taxon>Thelaziidae</taxon>
        <taxon>Thelazia</taxon>
    </lineage>
</organism>
<dbReference type="AlphaFoldDB" id="A0A0N5CS77"/>
<proteinExistence type="predicted"/>
<dbReference type="GO" id="GO:0006508">
    <property type="term" value="P:proteolysis"/>
    <property type="evidence" value="ECO:0007669"/>
    <property type="project" value="InterPro"/>
</dbReference>
<evidence type="ECO:0000313" key="4">
    <source>
        <dbReference type="WBParaSite" id="TCLT_0000307801-mRNA-1"/>
    </source>
</evidence>
<evidence type="ECO:0000313" key="2">
    <source>
        <dbReference type="EMBL" id="VDM99366.1"/>
    </source>
</evidence>
<dbReference type="Pfam" id="PF05649">
    <property type="entry name" value="Peptidase_M13_N"/>
    <property type="match status" value="1"/>
</dbReference>
<dbReference type="Gene3D" id="1.10.1380.10">
    <property type="entry name" value="Neutral endopeptidase , domain2"/>
    <property type="match status" value="1"/>
</dbReference>
<dbReference type="SUPFAM" id="SSF55486">
    <property type="entry name" value="Metalloproteases ('zincins'), catalytic domain"/>
    <property type="match status" value="1"/>
</dbReference>
<feature type="domain" description="Peptidase M13 N-terminal" evidence="1">
    <location>
        <begin position="28"/>
        <end position="127"/>
    </location>
</feature>
<reference evidence="4" key="1">
    <citation type="submission" date="2017-02" db="UniProtKB">
        <authorList>
            <consortium name="WormBaseParasite"/>
        </authorList>
    </citation>
    <scope>IDENTIFICATION</scope>
</reference>
<reference evidence="2 3" key="2">
    <citation type="submission" date="2018-11" db="EMBL/GenBank/DDBJ databases">
        <authorList>
            <consortium name="Pathogen Informatics"/>
        </authorList>
    </citation>
    <scope>NUCLEOTIDE SEQUENCE [LARGE SCALE GENOMIC DNA]</scope>
</reference>
<keyword evidence="3" id="KW-1185">Reference proteome</keyword>
<dbReference type="EMBL" id="UYYF01000954">
    <property type="protein sequence ID" value="VDM99366.1"/>
    <property type="molecule type" value="Genomic_DNA"/>
</dbReference>
<sequence length="135" mass="15736">MLTRLKWSKQIKQLIDTFRKIANWPLLEENWNECVFNISEALALVTNTFKSSVLFHIDQPSLGLGFGSRDYYLDQTKFSDHLKAYEKYQLNTLSLILDGANVSYNRSQLKSDVHDTISFEINIAKVVDLDHDCFW</sequence>
<dbReference type="InterPro" id="IPR042089">
    <property type="entry name" value="Peptidase_M13_dom_2"/>
</dbReference>
<accession>A0A0N5CS77</accession>
<dbReference type="OMA" id="ENWNECV"/>
<evidence type="ECO:0000313" key="3">
    <source>
        <dbReference type="Proteomes" id="UP000276776"/>
    </source>
</evidence>
<dbReference type="OrthoDB" id="5832427at2759"/>
<protein>
    <submittedName>
        <fullName evidence="4">Peptidase_M13_N domain-containing protein</fullName>
    </submittedName>
</protein>
<dbReference type="WBParaSite" id="TCLT_0000307801-mRNA-1">
    <property type="protein sequence ID" value="TCLT_0000307801-mRNA-1"/>
    <property type="gene ID" value="TCLT_0000307801"/>
</dbReference>
<dbReference type="STRING" id="103827.A0A0N5CS77"/>
<name>A0A0N5CS77_THECL</name>